<gene>
    <name evidence="8" type="ORF">BST13_34265</name>
</gene>
<comment type="caution">
    <text evidence="8">The sequence shown here is derived from an EMBL/GenBank/DDBJ whole genome shotgun (WGS) entry which is preliminary data.</text>
</comment>
<feature type="transmembrane region" description="Helical" evidence="6">
    <location>
        <begin position="354"/>
        <end position="374"/>
    </location>
</feature>
<dbReference type="EMBL" id="MVHF01000058">
    <property type="protein sequence ID" value="ORA24135.1"/>
    <property type="molecule type" value="Genomic_DNA"/>
</dbReference>
<keyword evidence="4 6" id="KW-1133">Transmembrane helix</keyword>
<dbReference type="PANTHER" id="PTHR42770:SF16">
    <property type="entry name" value="AMINO ACID PERMEASE"/>
    <property type="match status" value="1"/>
</dbReference>
<feature type="transmembrane region" description="Helical" evidence="6">
    <location>
        <begin position="173"/>
        <end position="193"/>
    </location>
</feature>
<dbReference type="InterPro" id="IPR050367">
    <property type="entry name" value="APC_superfamily"/>
</dbReference>
<feature type="transmembrane region" description="Helical" evidence="6">
    <location>
        <begin position="386"/>
        <end position="406"/>
    </location>
</feature>
<dbReference type="GO" id="GO:0016020">
    <property type="term" value="C:membrane"/>
    <property type="evidence" value="ECO:0007669"/>
    <property type="project" value="UniProtKB-SubCell"/>
</dbReference>
<name>A0A1X0A2N9_9MYCO</name>
<dbReference type="Pfam" id="PF00324">
    <property type="entry name" value="AA_permease"/>
    <property type="match status" value="1"/>
</dbReference>
<dbReference type="PANTHER" id="PTHR42770">
    <property type="entry name" value="AMINO ACID TRANSPORTER-RELATED"/>
    <property type="match status" value="1"/>
</dbReference>
<feature type="transmembrane region" description="Helical" evidence="6">
    <location>
        <begin position="147"/>
        <end position="166"/>
    </location>
</feature>
<keyword evidence="5 6" id="KW-0472">Membrane</keyword>
<keyword evidence="3 6" id="KW-0812">Transmembrane</keyword>
<feature type="transmembrane region" description="Helical" evidence="6">
    <location>
        <begin position="449"/>
        <end position="469"/>
    </location>
</feature>
<evidence type="ECO:0000313" key="9">
    <source>
        <dbReference type="Proteomes" id="UP000192448"/>
    </source>
</evidence>
<dbReference type="GO" id="GO:0055085">
    <property type="term" value="P:transmembrane transport"/>
    <property type="evidence" value="ECO:0007669"/>
    <property type="project" value="InterPro"/>
</dbReference>
<dbReference type="InterPro" id="IPR004841">
    <property type="entry name" value="AA-permease/SLC12A_dom"/>
</dbReference>
<dbReference type="AlphaFoldDB" id="A0A1X0A2N9"/>
<feature type="transmembrane region" description="Helical" evidence="6">
    <location>
        <begin position="247"/>
        <end position="269"/>
    </location>
</feature>
<feature type="transmembrane region" description="Helical" evidence="6">
    <location>
        <begin position="105"/>
        <end position="127"/>
    </location>
</feature>
<accession>A0A1X0A2N9</accession>
<evidence type="ECO:0000256" key="3">
    <source>
        <dbReference type="ARBA" id="ARBA00022692"/>
    </source>
</evidence>
<evidence type="ECO:0000256" key="6">
    <source>
        <dbReference type="SAM" id="Phobius"/>
    </source>
</evidence>
<feature type="transmembrane region" description="Helical" evidence="6">
    <location>
        <begin position="300"/>
        <end position="320"/>
    </location>
</feature>
<dbReference type="STRING" id="1927124.BST13_34265"/>
<keyword evidence="9" id="KW-1185">Reference proteome</keyword>
<comment type="subcellular location">
    <subcellularLocation>
        <location evidence="1">Membrane</location>
        <topology evidence="1">Multi-pass membrane protein</topology>
    </subcellularLocation>
</comment>
<evidence type="ECO:0000256" key="1">
    <source>
        <dbReference type="ARBA" id="ARBA00004141"/>
    </source>
</evidence>
<evidence type="ECO:0000256" key="4">
    <source>
        <dbReference type="ARBA" id="ARBA00022989"/>
    </source>
</evidence>
<feature type="transmembrane region" description="Helical" evidence="6">
    <location>
        <begin position="418"/>
        <end position="437"/>
    </location>
</feature>
<proteinExistence type="inferred from homology"/>
<feature type="transmembrane region" description="Helical" evidence="6">
    <location>
        <begin position="32"/>
        <end position="57"/>
    </location>
</feature>
<evidence type="ECO:0000313" key="8">
    <source>
        <dbReference type="EMBL" id="ORA24135.1"/>
    </source>
</evidence>
<evidence type="ECO:0000259" key="7">
    <source>
        <dbReference type="Pfam" id="PF00324"/>
    </source>
</evidence>
<protein>
    <recommendedName>
        <fullName evidence="7">Amino acid permease/ SLC12A domain-containing protein</fullName>
    </recommendedName>
</protein>
<dbReference type="PIRSF" id="PIRSF006060">
    <property type="entry name" value="AA_transporter"/>
    <property type="match status" value="1"/>
</dbReference>
<evidence type="ECO:0000256" key="2">
    <source>
        <dbReference type="ARBA" id="ARBA00009523"/>
    </source>
</evidence>
<evidence type="ECO:0000256" key="5">
    <source>
        <dbReference type="ARBA" id="ARBA00023136"/>
    </source>
</evidence>
<dbReference type="Gene3D" id="1.20.1740.10">
    <property type="entry name" value="Amino acid/polyamine transporter I"/>
    <property type="match status" value="1"/>
</dbReference>
<feature type="transmembrane region" description="Helical" evidence="6">
    <location>
        <begin position="213"/>
        <end position="235"/>
    </location>
</feature>
<comment type="similarity">
    <text evidence="2">Belongs to the amino acid-polyamine-organocation (APC) superfamily.</text>
</comment>
<feature type="domain" description="Amino acid permease/ SLC12A" evidence="7">
    <location>
        <begin position="50"/>
        <end position="441"/>
    </location>
</feature>
<organism evidence="8 9">
    <name type="scientific">Mycobacterium aquaticum</name>
    <dbReference type="NCBI Taxonomy" id="1927124"/>
    <lineage>
        <taxon>Bacteria</taxon>
        <taxon>Bacillati</taxon>
        <taxon>Actinomycetota</taxon>
        <taxon>Actinomycetes</taxon>
        <taxon>Mycobacteriales</taxon>
        <taxon>Mycobacteriaceae</taxon>
        <taxon>Mycobacterium</taxon>
    </lineage>
</organism>
<dbReference type="Proteomes" id="UP000192448">
    <property type="component" value="Unassembled WGS sequence"/>
</dbReference>
<reference evidence="8 9" key="1">
    <citation type="submission" date="2017-02" db="EMBL/GenBank/DDBJ databases">
        <title>The new phylogeny of genus Mycobacterium.</title>
        <authorList>
            <person name="Tortoli E."/>
            <person name="Trovato A."/>
            <person name="Cirillo D.M."/>
        </authorList>
    </citation>
    <scope>NUCLEOTIDE SEQUENCE [LARGE SCALE GENOMIC DNA]</scope>
    <source>
        <strain evidence="8 9">RW6</strain>
    </source>
</reference>
<feature type="transmembrane region" description="Helical" evidence="6">
    <location>
        <begin position="63"/>
        <end position="84"/>
    </location>
</feature>
<sequence length="486" mass="50858">MEFTGAVANGGPAADVDVNPHALRGNLSTFHILFGVLAFQGPLVCVVAFIPVVIGYGNGLGAPVAYLSAGALIAMFCVGFLKMSRHVKNPGGFYSYVTEGLGKELGLGASFLAIVGYTAFLLGFYPFVGVLLNSFVTEVFGGPDIQWWAWAILSQCLVGILGYFNIQVGARVLTVLMALEGVVIVVFDAVVIAKGGATGLSGESFLPENVLSGSIGVALMFAVIGFSGFEVTVVFRDEVRDPERTIPRAAFLFTAVVAVGYSLTAWVLIEAVGPAKILADAAADPAGTVLGAIETYLGTITVHLVAALLCTSAFAAQLAIHNVVARYGFNLAVDGVAPKRMGFPHPRHGSPHRASIVLSVLIALGFVTTALSGADPTSVYAQFSGVLSYALIMLLVMTALSVLVFMKRNSAAARGWRRWIAPALALVGLAVVLWLATTNISLLITGGPGVVAVVFGILYGCLVVGAVYARVLKRRCPETYAKIGRR</sequence>